<feature type="compositionally biased region" description="Low complexity" evidence="1">
    <location>
        <begin position="370"/>
        <end position="379"/>
    </location>
</feature>
<feature type="compositionally biased region" description="Basic and acidic residues" evidence="1">
    <location>
        <begin position="187"/>
        <end position="196"/>
    </location>
</feature>
<dbReference type="Proteomes" id="UP000682416">
    <property type="component" value="Chromosome"/>
</dbReference>
<protein>
    <submittedName>
        <fullName evidence="2">Uncharacterized protein</fullName>
    </submittedName>
</protein>
<gene>
    <name evidence="2" type="ORF">KGD82_16755</name>
</gene>
<sequence length="402" mass="44306">MARTGYAKIYTRIWSDKDFIALPEQLQRGFLMLMSQGNLNAAGIIALQPRRWARFAADSTPESVTAVVNELEARRYVYADWDTEELLVRSYIRVDELWKQPNVIKGSFDDIEATLSDRLKGVLRTELERIPWGSLTGKMAAETQARAAEVIASLPTLGEAGGEGPKGQSEPSEGGSGEPSSEPFGEPFREGFREPFGEPSQEGSVNPSPEPSAQPIGEPPVVVEVAGGVEVGTPEGSFKKTSSSSSETNLGPRSGDEHEPQEDNPAPGANEPDEEPEPVREDVERVCAHLRAQVIEGGEPPHRVNVTKRWRDAARLLMDRDGVTEDQIIRAIDWVQTNEFWRPNIRSMPKLREKFFTLRDRAAEERRKAAAPARPTNAALPSADGTTVFDRARQRATGQEAP</sequence>
<accession>A0A975QJH5</accession>
<evidence type="ECO:0000313" key="2">
    <source>
        <dbReference type="EMBL" id="QVJ00409.1"/>
    </source>
</evidence>
<feature type="compositionally biased region" description="Low complexity" evidence="1">
    <location>
        <begin position="231"/>
        <end position="246"/>
    </location>
</feature>
<evidence type="ECO:0000256" key="1">
    <source>
        <dbReference type="SAM" id="MobiDB-lite"/>
    </source>
</evidence>
<dbReference type="AlphaFoldDB" id="A0A975QJH5"/>
<dbReference type="KEGG" id="nec:KGD82_16755"/>
<dbReference type="EMBL" id="CP074402">
    <property type="protein sequence ID" value="QVJ00409.1"/>
    <property type="molecule type" value="Genomic_DNA"/>
</dbReference>
<feature type="region of interest" description="Disordered" evidence="1">
    <location>
        <begin position="231"/>
        <end position="281"/>
    </location>
</feature>
<feature type="compositionally biased region" description="Low complexity" evidence="1">
    <location>
        <begin position="166"/>
        <end position="186"/>
    </location>
</feature>
<organism evidence="2 3">
    <name type="scientific">Nocardiopsis eucommiae</name>
    <dbReference type="NCBI Taxonomy" id="2831970"/>
    <lineage>
        <taxon>Bacteria</taxon>
        <taxon>Bacillati</taxon>
        <taxon>Actinomycetota</taxon>
        <taxon>Actinomycetes</taxon>
        <taxon>Streptosporangiales</taxon>
        <taxon>Nocardiopsidaceae</taxon>
        <taxon>Nocardiopsis</taxon>
    </lineage>
</organism>
<name>A0A975QJH5_9ACTN</name>
<proteinExistence type="predicted"/>
<reference evidence="2" key="1">
    <citation type="submission" date="2021-05" db="EMBL/GenBank/DDBJ databases">
        <authorList>
            <person name="Kaiqin L."/>
            <person name="Jian G."/>
        </authorList>
    </citation>
    <scope>NUCLEOTIDE SEQUENCE</scope>
    <source>
        <strain evidence="2">HDS5</strain>
    </source>
</reference>
<feature type="region of interest" description="Disordered" evidence="1">
    <location>
        <begin position="156"/>
        <end position="218"/>
    </location>
</feature>
<feature type="region of interest" description="Disordered" evidence="1">
    <location>
        <begin position="363"/>
        <end position="402"/>
    </location>
</feature>
<keyword evidence="3" id="KW-1185">Reference proteome</keyword>
<evidence type="ECO:0000313" key="3">
    <source>
        <dbReference type="Proteomes" id="UP000682416"/>
    </source>
</evidence>